<reference evidence="2" key="1">
    <citation type="journal article" date="2019" name="Int. J. Syst. Evol. Microbiol.">
        <title>The Global Catalogue of Microorganisms (GCM) 10K type strain sequencing project: providing services to taxonomists for standard genome sequencing and annotation.</title>
        <authorList>
            <consortium name="The Broad Institute Genomics Platform"/>
            <consortium name="The Broad Institute Genome Sequencing Center for Infectious Disease"/>
            <person name="Wu L."/>
            <person name="Ma J."/>
        </authorList>
    </citation>
    <scope>NUCLEOTIDE SEQUENCE [LARGE SCALE GENOMIC DNA]</scope>
    <source>
        <strain evidence="2">JCM 17543</strain>
    </source>
</reference>
<gene>
    <name evidence="1" type="ORF">GCM10022276_16470</name>
</gene>
<protein>
    <submittedName>
        <fullName evidence="1">Uncharacterized protein</fullName>
    </submittedName>
</protein>
<evidence type="ECO:0000313" key="2">
    <source>
        <dbReference type="Proteomes" id="UP001500827"/>
    </source>
</evidence>
<accession>A0ABP7LCN7</accession>
<evidence type="ECO:0000313" key="1">
    <source>
        <dbReference type="EMBL" id="GAA3898197.1"/>
    </source>
</evidence>
<proteinExistence type="predicted"/>
<dbReference type="EMBL" id="BAABBM010000001">
    <property type="protein sequence ID" value="GAA3898197.1"/>
    <property type="molecule type" value="Genomic_DNA"/>
</dbReference>
<keyword evidence="2" id="KW-1185">Reference proteome</keyword>
<name>A0ABP7LCN7_9SPHN</name>
<sequence length="74" mass="8901">MAQHRRQLRLIDRNRLSNDRGQRRREWLFRIGAASRLDVAHQAARLLQWRSGEAHRYRIEAAFDRWRSDYLGGG</sequence>
<comment type="caution">
    <text evidence="1">The sequence shown here is derived from an EMBL/GenBank/DDBJ whole genome shotgun (WGS) entry which is preliminary data.</text>
</comment>
<dbReference type="Proteomes" id="UP001500827">
    <property type="component" value="Unassembled WGS sequence"/>
</dbReference>
<organism evidence="1 2">
    <name type="scientific">Sphingomonas limnosediminicola</name>
    <dbReference type="NCBI Taxonomy" id="940133"/>
    <lineage>
        <taxon>Bacteria</taxon>
        <taxon>Pseudomonadati</taxon>
        <taxon>Pseudomonadota</taxon>
        <taxon>Alphaproteobacteria</taxon>
        <taxon>Sphingomonadales</taxon>
        <taxon>Sphingomonadaceae</taxon>
        <taxon>Sphingomonas</taxon>
    </lineage>
</organism>